<dbReference type="EMBL" id="JACCBA010000001">
    <property type="protein sequence ID" value="NYD44533.1"/>
    <property type="molecule type" value="Genomic_DNA"/>
</dbReference>
<evidence type="ECO:0000313" key="3">
    <source>
        <dbReference type="EMBL" id="NYD44533.1"/>
    </source>
</evidence>
<keyword evidence="2" id="KW-1133">Transmembrane helix</keyword>
<keyword evidence="2" id="KW-0472">Membrane</keyword>
<dbReference type="InterPro" id="IPR011009">
    <property type="entry name" value="Kinase-like_dom_sf"/>
</dbReference>
<evidence type="ECO:0000313" key="4">
    <source>
        <dbReference type="Proteomes" id="UP000529783"/>
    </source>
</evidence>
<protein>
    <recommendedName>
        <fullName evidence="5">Protein kinase domain-containing protein</fullName>
    </recommendedName>
</protein>
<dbReference type="RefSeq" id="WP_179842098.1">
    <property type="nucleotide sequence ID" value="NZ_JACCBA010000001.1"/>
</dbReference>
<evidence type="ECO:0008006" key="5">
    <source>
        <dbReference type="Google" id="ProtNLM"/>
    </source>
</evidence>
<reference evidence="3 4" key="1">
    <citation type="submission" date="2020-07" db="EMBL/GenBank/DDBJ databases">
        <title>Sequencing the genomes of 1000 actinobacteria strains.</title>
        <authorList>
            <person name="Klenk H.-P."/>
        </authorList>
    </citation>
    <scope>NUCLEOTIDE SEQUENCE [LARGE SCALE GENOMIC DNA]</scope>
    <source>
        <strain evidence="3 4">DSM 40398</strain>
    </source>
</reference>
<dbReference type="Proteomes" id="UP000529783">
    <property type="component" value="Unassembled WGS sequence"/>
</dbReference>
<keyword evidence="2" id="KW-0812">Transmembrane</keyword>
<feature type="compositionally biased region" description="Pro residues" evidence="1">
    <location>
        <begin position="270"/>
        <end position="282"/>
    </location>
</feature>
<name>A0A7Y9EB38_9ACTN</name>
<feature type="region of interest" description="Disordered" evidence="1">
    <location>
        <begin position="230"/>
        <end position="357"/>
    </location>
</feature>
<comment type="caution">
    <text evidence="3">The sequence shown here is derived from an EMBL/GenBank/DDBJ whole genome shotgun (WGS) entry which is preliminary data.</text>
</comment>
<sequence>MEETFTLQKSSFGQSGRVTVTFARGGLEHEDALLSHRYGRADDRDALLKTALSPAGAKLLRREAEVYDRIGGRQASAGRMIGFQAAQRPVCLMVTRRGVPVSRCEPVPRLDDVQLGRAARDLFGALAFLADLGFAHRAVSADTVFWDGRRVELHGFGHVEPLGPPEALAGSALGTPTGLPVSDVPDVQAAALLLLRLATGSPGGGTPAALVAELAEVDAVLAQALEPAFHAAGGPGVSPGEIKDRLWRSRPKPPPSGHVPEDRHETAAPPRQPSPAQAPPRPAQQETRAEAGPRSAVRDRRLAAEEDGRAEFRELRRRQRTFRQGRRIAAEPPREQAQAGPVAPSWTARPPATDGAPPGGHGPLLFLLLGVLAVALIVSAVLLVR</sequence>
<organism evidence="3 4">
    <name type="scientific">Actinomadura luteofluorescens</name>
    <dbReference type="NCBI Taxonomy" id="46163"/>
    <lineage>
        <taxon>Bacteria</taxon>
        <taxon>Bacillati</taxon>
        <taxon>Actinomycetota</taxon>
        <taxon>Actinomycetes</taxon>
        <taxon>Streptosporangiales</taxon>
        <taxon>Thermomonosporaceae</taxon>
        <taxon>Actinomadura</taxon>
    </lineage>
</organism>
<keyword evidence="4" id="KW-1185">Reference proteome</keyword>
<evidence type="ECO:0000256" key="2">
    <source>
        <dbReference type="SAM" id="Phobius"/>
    </source>
</evidence>
<evidence type="ECO:0000256" key="1">
    <source>
        <dbReference type="SAM" id="MobiDB-lite"/>
    </source>
</evidence>
<proteinExistence type="predicted"/>
<accession>A0A7Y9EB38</accession>
<feature type="compositionally biased region" description="Basic and acidic residues" evidence="1">
    <location>
        <begin position="287"/>
        <end position="314"/>
    </location>
</feature>
<feature type="compositionally biased region" description="Basic residues" evidence="1">
    <location>
        <begin position="315"/>
        <end position="326"/>
    </location>
</feature>
<gene>
    <name evidence="3" type="ORF">BJY14_000516</name>
</gene>
<dbReference type="AlphaFoldDB" id="A0A7Y9EB38"/>
<dbReference type="SUPFAM" id="SSF56112">
    <property type="entry name" value="Protein kinase-like (PK-like)"/>
    <property type="match status" value="1"/>
</dbReference>
<feature type="transmembrane region" description="Helical" evidence="2">
    <location>
        <begin position="364"/>
        <end position="384"/>
    </location>
</feature>